<gene>
    <name evidence="2" type="ORF">EDC65_0359</name>
</gene>
<accession>A0A3N1MBR9</accession>
<reference evidence="2 3" key="1">
    <citation type="submission" date="2018-11" db="EMBL/GenBank/DDBJ databases">
        <title>Genomic Encyclopedia of Type Strains, Phase IV (KMG-IV): sequencing the most valuable type-strain genomes for metagenomic binning, comparative biology and taxonomic classification.</title>
        <authorList>
            <person name="Goeker M."/>
        </authorList>
    </citation>
    <scope>NUCLEOTIDE SEQUENCE [LARGE SCALE GENOMIC DNA]</scope>
    <source>
        <strain evidence="2 3">DSM 5900</strain>
    </source>
</reference>
<keyword evidence="3" id="KW-1185">Reference proteome</keyword>
<evidence type="ECO:0000313" key="2">
    <source>
        <dbReference type="EMBL" id="ROQ01181.1"/>
    </source>
</evidence>
<dbReference type="Proteomes" id="UP000278222">
    <property type="component" value="Unassembled WGS sequence"/>
</dbReference>
<name>A0A3N1MBR9_9PROT</name>
<proteinExistence type="predicted"/>
<evidence type="ECO:0008006" key="4">
    <source>
        <dbReference type="Google" id="ProtNLM"/>
    </source>
</evidence>
<dbReference type="RefSeq" id="WP_123687973.1">
    <property type="nucleotide sequence ID" value="NZ_AP019700.1"/>
</dbReference>
<organism evidence="2 3">
    <name type="scientific">Stella humosa</name>
    <dbReference type="NCBI Taxonomy" id="94"/>
    <lineage>
        <taxon>Bacteria</taxon>
        <taxon>Pseudomonadati</taxon>
        <taxon>Pseudomonadota</taxon>
        <taxon>Alphaproteobacteria</taxon>
        <taxon>Rhodospirillales</taxon>
        <taxon>Stellaceae</taxon>
        <taxon>Stella</taxon>
    </lineage>
</organism>
<dbReference type="AlphaFoldDB" id="A0A3N1MBR9"/>
<keyword evidence="1" id="KW-0732">Signal</keyword>
<feature type="chain" id="PRO_5018181455" description="DUF1311 domain-containing protein" evidence="1">
    <location>
        <begin position="24"/>
        <end position="132"/>
    </location>
</feature>
<evidence type="ECO:0000256" key="1">
    <source>
        <dbReference type="SAM" id="SignalP"/>
    </source>
</evidence>
<feature type="signal peptide" evidence="1">
    <location>
        <begin position="1"/>
        <end position="23"/>
    </location>
</feature>
<sequence length="132" mass="14428">MGVGFRCSVAAAILAAAASPAAAQSLGYRIAKELCDTAAATAQLSLTTAEAELFRALPNGTRDTYRAEWTGDTPSPIQQFERLSDATYQCYYEKRWEQRGYQIKLTATAPLTLAGTLALFTVQRGAWTERRE</sequence>
<dbReference type="EMBL" id="RJKX01000011">
    <property type="protein sequence ID" value="ROQ01181.1"/>
    <property type="molecule type" value="Genomic_DNA"/>
</dbReference>
<comment type="caution">
    <text evidence="2">The sequence shown here is derived from an EMBL/GenBank/DDBJ whole genome shotgun (WGS) entry which is preliminary data.</text>
</comment>
<protein>
    <recommendedName>
        <fullName evidence="4">DUF1311 domain-containing protein</fullName>
    </recommendedName>
</protein>
<evidence type="ECO:0000313" key="3">
    <source>
        <dbReference type="Proteomes" id="UP000278222"/>
    </source>
</evidence>